<feature type="region of interest" description="Disordered" evidence="1">
    <location>
        <begin position="31"/>
        <end position="50"/>
    </location>
</feature>
<feature type="compositionally biased region" description="Low complexity" evidence="1">
    <location>
        <begin position="33"/>
        <end position="50"/>
    </location>
</feature>
<keyword evidence="3" id="KW-1185">Reference proteome</keyword>
<evidence type="ECO:0000313" key="3">
    <source>
        <dbReference type="Proteomes" id="UP001141806"/>
    </source>
</evidence>
<dbReference type="EMBL" id="JAMYWD010001613">
    <property type="protein sequence ID" value="KAJ4942630.1"/>
    <property type="molecule type" value="Genomic_DNA"/>
</dbReference>
<accession>A0A9Q0GMU1</accession>
<evidence type="ECO:0000313" key="2">
    <source>
        <dbReference type="EMBL" id="KAJ4942630.1"/>
    </source>
</evidence>
<evidence type="ECO:0000256" key="1">
    <source>
        <dbReference type="SAM" id="MobiDB-lite"/>
    </source>
</evidence>
<name>A0A9Q0GMU1_9MAGN</name>
<reference evidence="2" key="1">
    <citation type="journal article" date="2023" name="Plant J.">
        <title>The genome of the king protea, Protea cynaroides.</title>
        <authorList>
            <person name="Chang J."/>
            <person name="Duong T.A."/>
            <person name="Schoeman C."/>
            <person name="Ma X."/>
            <person name="Roodt D."/>
            <person name="Barker N."/>
            <person name="Li Z."/>
            <person name="Van de Peer Y."/>
            <person name="Mizrachi E."/>
        </authorList>
    </citation>
    <scope>NUCLEOTIDE SEQUENCE</scope>
    <source>
        <tissue evidence="2">Young leaves</tissue>
    </source>
</reference>
<dbReference type="Proteomes" id="UP001141806">
    <property type="component" value="Unassembled WGS sequence"/>
</dbReference>
<proteinExistence type="predicted"/>
<organism evidence="2 3">
    <name type="scientific">Protea cynaroides</name>
    <dbReference type="NCBI Taxonomy" id="273540"/>
    <lineage>
        <taxon>Eukaryota</taxon>
        <taxon>Viridiplantae</taxon>
        <taxon>Streptophyta</taxon>
        <taxon>Embryophyta</taxon>
        <taxon>Tracheophyta</taxon>
        <taxon>Spermatophyta</taxon>
        <taxon>Magnoliopsida</taxon>
        <taxon>Proteales</taxon>
        <taxon>Proteaceae</taxon>
        <taxon>Protea</taxon>
    </lineage>
</organism>
<protein>
    <submittedName>
        <fullName evidence="2">Uncharacterized protein</fullName>
    </submittedName>
</protein>
<dbReference type="AlphaFoldDB" id="A0A9Q0GMU1"/>
<comment type="caution">
    <text evidence="2">The sequence shown here is derived from an EMBL/GenBank/DDBJ whole genome shotgun (WGS) entry which is preliminary data.</text>
</comment>
<sequence length="96" mass="10738">MGQATELASSRGEGLRVSSFFYRIMTSIRAPTRSSSNSRAGCSSSCSGSSKYIEFRKPLRSRPYKYPILVPGVRVYLVLSVPYLVDRVSKIRPKSR</sequence>
<gene>
    <name evidence="2" type="ORF">NE237_014207</name>
</gene>